<accession>A0AAX4PCL7</accession>
<gene>
    <name evidence="1" type="ORF">HKI87_07g48980</name>
</gene>
<dbReference type="AlphaFoldDB" id="A0AAX4PCL7"/>
<dbReference type="Proteomes" id="UP001472866">
    <property type="component" value="Chromosome 07"/>
</dbReference>
<proteinExistence type="predicted"/>
<sequence>MSESETGAMVALGAESSPLQTWRKILSTTAGWILWLFSTRSTTVPSMYALNTKYTTFFPVSFPSWPLFASESTKASRFGCIRHLGLEGQGGRQVRVQARHGHPVQVQGCGLRGRPGLQGLREVCQGPRDEAGTLQGGPEGAGRGN</sequence>
<reference evidence="1 2" key="1">
    <citation type="submission" date="2024-03" db="EMBL/GenBank/DDBJ databases">
        <title>Complete genome sequence of the green alga Chloropicon roscoffensis RCC1871.</title>
        <authorList>
            <person name="Lemieux C."/>
            <person name="Pombert J.-F."/>
            <person name="Otis C."/>
            <person name="Turmel M."/>
        </authorList>
    </citation>
    <scope>NUCLEOTIDE SEQUENCE [LARGE SCALE GENOMIC DNA]</scope>
    <source>
        <strain evidence="1 2">RCC1871</strain>
    </source>
</reference>
<evidence type="ECO:0000313" key="2">
    <source>
        <dbReference type="Proteomes" id="UP001472866"/>
    </source>
</evidence>
<evidence type="ECO:0000313" key="1">
    <source>
        <dbReference type="EMBL" id="WZN63350.1"/>
    </source>
</evidence>
<protein>
    <submittedName>
        <fullName evidence="1">Uncharacterized protein</fullName>
    </submittedName>
</protein>
<dbReference type="EMBL" id="CP151507">
    <property type="protein sequence ID" value="WZN63350.1"/>
    <property type="molecule type" value="Genomic_DNA"/>
</dbReference>
<organism evidence="1 2">
    <name type="scientific">Chloropicon roscoffensis</name>
    <dbReference type="NCBI Taxonomy" id="1461544"/>
    <lineage>
        <taxon>Eukaryota</taxon>
        <taxon>Viridiplantae</taxon>
        <taxon>Chlorophyta</taxon>
        <taxon>Chloropicophyceae</taxon>
        <taxon>Chloropicales</taxon>
        <taxon>Chloropicaceae</taxon>
        <taxon>Chloropicon</taxon>
    </lineage>
</organism>
<name>A0AAX4PCL7_9CHLO</name>
<keyword evidence="2" id="KW-1185">Reference proteome</keyword>